<feature type="compositionally biased region" description="Basic and acidic residues" evidence="1">
    <location>
        <begin position="171"/>
        <end position="188"/>
    </location>
</feature>
<evidence type="ECO:0000256" key="1">
    <source>
        <dbReference type="SAM" id="MobiDB-lite"/>
    </source>
</evidence>
<proteinExistence type="predicted"/>
<feature type="region of interest" description="Disordered" evidence="1">
    <location>
        <begin position="131"/>
        <end position="188"/>
    </location>
</feature>
<keyword evidence="3" id="KW-1185">Reference proteome</keyword>
<dbReference type="EMBL" id="MU827324">
    <property type="protein sequence ID" value="KAJ7356153.1"/>
    <property type="molecule type" value="Genomic_DNA"/>
</dbReference>
<dbReference type="Proteomes" id="UP001163046">
    <property type="component" value="Unassembled WGS sequence"/>
</dbReference>
<accession>A0A9X0CJ79</accession>
<evidence type="ECO:0000313" key="3">
    <source>
        <dbReference type="Proteomes" id="UP001163046"/>
    </source>
</evidence>
<feature type="compositionally biased region" description="Polar residues" evidence="1">
    <location>
        <begin position="241"/>
        <end position="260"/>
    </location>
</feature>
<feature type="compositionally biased region" description="Polar residues" evidence="1">
    <location>
        <begin position="131"/>
        <end position="140"/>
    </location>
</feature>
<reference evidence="2" key="1">
    <citation type="submission" date="2023-01" db="EMBL/GenBank/DDBJ databases">
        <title>Genome assembly of the deep-sea coral Lophelia pertusa.</title>
        <authorList>
            <person name="Herrera S."/>
            <person name="Cordes E."/>
        </authorList>
    </citation>
    <scope>NUCLEOTIDE SEQUENCE</scope>
    <source>
        <strain evidence="2">USNM1676648</strain>
        <tissue evidence="2">Polyp</tissue>
    </source>
</reference>
<comment type="caution">
    <text evidence="2">The sequence shown here is derived from an EMBL/GenBank/DDBJ whole genome shotgun (WGS) entry which is preliminary data.</text>
</comment>
<dbReference type="AlphaFoldDB" id="A0A9X0CJ79"/>
<feature type="compositionally biased region" description="Basic and acidic residues" evidence="1">
    <location>
        <begin position="40"/>
        <end position="53"/>
    </location>
</feature>
<gene>
    <name evidence="2" type="ORF">OS493_026536</name>
</gene>
<organism evidence="2 3">
    <name type="scientific">Desmophyllum pertusum</name>
    <dbReference type="NCBI Taxonomy" id="174260"/>
    <lineage>
        <taxon>Eukaryota</taxon>
        <taxon>Metazoa</taxon>
        <taxon>Cnidaria</taxon>
        <taxon>Anthozoa</taxon>
        <taxon>Hexacorallia</taxon>
        <taxon>Scleractinia</taxon>
        <taxon>Caryophylliina</taxon>
        <taxon>Caryophylliidae</taxon>
        <taxon>Desmophyllum</taxon>
    </lineage>
</organism>
<evidence type="ECO:0000313" key="2">
    <source>
        <dbReference type="EMBL" id="KAJ7356153.1"/>
    </source>
</evidence>
<feature type="region of interest" description="Disordered" evidence="1">
    <location>
        <begin position="1"/>
        <end position="53"/>
    </location>
</feature>
<sequence length="295" mass="33896">MSKENEMYRKQGAKPKVKQHLPVIGPNREKPRKFASPSSGDRHFQENESLPRRPQELISIDNMSLVTARQGNKLPYCRRTSSAPLSRWSPSRISRPAHLLTHKIVFSSTKYAIRFQWPSIQEQLNFKDNYTDASESSQNPMGKVSTKEKGVNVHIPHPPQHNRPGVSSEKSTNKELDERQEDEVKWRPRLKSDQWRPVSAFPKMLPTRTSFAAEQTKGEEVLKAKNLEHNSFSISYTCPLQDNTKSDEGQSASFTEPSSRQGRDQKMLSKQRENEREIKAATISVKRDGLLYKRN</sequence>
<protein>
    <submittedName>
        <fullName evidence="2">Uncharacterized protein</fullName>
    </submittedName>
</protein>
<feature type="region of interest" description="Disordered" evidence="1">
    <location>
        <begin position="241"/>
        <end position="280"/>
    </location>
</feature>
<name>A0A9X0CJ79_9CNID</name>
<feature type="compositionally biased region" description="Basic and acidic residues" evidence="1">
    <location>
        <begin position="261"/>
        <end position="280"/>
    </location>
</feature>